<feature type="region of interest" description="Disordered" evidence="14">
    <location>
        <begin position="166"/>
        <end position="274"/>
    </location>
</feature>
<dbReference type="Pfam" id="PF01429">
    <property type="entry name" value="MBD"/>
    <property type="match status" value="1"/>
</dbReference>
<dbReference type="InterPro" id="IPR001965">
    <property type="entry name" value="Znf_PHD"/>
</dbReference>
<evidence type="ECO:0000259" key="18">
    <source>
        <dbReference type="PROSITE" id="PS50982"/>
    </source>
</evidence>
<keyword evidence="9" id="KW-0238">DNA-binding</keyword>
<feature type="region of interest" description="Disordered" evidence="14">
    <location>
        <begin position="298"/>
        <end position="319"/>
    </location>
</feature>
<feature type="compositionally biased region" description="Low complexity" evidence="14">
    <location>
        <begin position="236"/>
        <end position="254"/>
    </location>
</feature>
<evidence type="ECO:0000256" key="1">
    <source>
        <dbReference type="ARBA" id="ARBA00004123"/>
    </source>
</evidence>
<keyword evidence="6" id="KW-0805">Transcription regulation</keyword>
<accession>A0AAV3B3Z4</accession>
<evidence type="ECO:0000313" key="19">
    <source>
        <dbReference type="EMBL" id="DBA32883.1"/>
    </source>
</evidence>
<dbReference type="InterPro" id="IPR037374">
    <property type="entry name" value="BAZ2A/B_Bromo"/>
</dbReference>
<dbReference type="FunFam" id="3.30.40.10:FF:000199">
    <property type="entry name" value="Bromodomain adjacent to zinc finger domain 2B"/>
    <property type="match status" value="1"/>
</dbReference>
<dbReference type="CDD" id="cd01397">
    <property type="entry name" value="HAT_MBD"/>
    <property type="match status" value="1"/>
</dbReference>
<evidence type="ECO:0000256" key="10">
    <source>
        <dbReference type="ARBA" id="ARBA00023163"/>
    </source>
</evidence>
<dbReference type="SMART" id="SM00297">
    <property type="entry name" value="BROMO"/>
    <property type="match status" value="1"/>
</dbReference>
<dbReference type="Gene3D" id="3.30.40.10">
    <property type="entry name" value="Zinc/RING finger domain, C3HC4 (zinc finger)"/>
    <property type="match status" value="1"/>
</dbReference>
<feature type="compositionally biased region" description="Polar residues" evidence="14">
    <location>
        <begin position="874"/>
        <end position="884"/>
    </location>
</feature>
<feature type="domain" description="MBD" evidence="18">
    <location>
        <begin position="417"/>
        <end position="488"/>
    </location>
</feature>
<dbReference type="PRINTS" id="PR00503">
    <property type="entry name" value="BROMODOMAIN"/>
</dbReference>
<comment type="subcellular location">
    <subcellularLocation>
        <location evidence="1">Nucleus</location>
    </subcellularLocation>
</comment>
<feature type="compositionally biased region" description="Low complexity" evidence="14">
    <location>
        <begin position="123"/>
        <end position="134"/>
    </location>
</feature>
<protein>
    <recommendedName>
        <fullName evidence="21">Bromodomain adjacent to zinc finger domain protein 2A</fullName>
    </recommendedName>
</protein>
<dbReference type="PROSITE" id="PS50014">
    <property type="entry name" value="BROMODOMAIN_2"/>
    <property type="match status" value="1"/>
</dbReference>
<dbReference type="PROSITE" id="PS50982">
    <property type="entry name" value="MBD"/>
    <property type="match status" value="1"/>
</dbReference>
<evidence type="ECO:0000256" key="5">
    <source>
        <dbReference type="ARBA" id="ARBA00022833"/>
    </source>
</evidence>
<feature type="compositionally biased region" description="Polar residues" evidence="14">
    <location>
        <begin position="1540"/>
        <end position="1549"/>
    </location>
</feature>
<keyword evidence="20" id="KW-1185">Reference proteome</keyword>
<evidence type="ECO:0000256" key="11">
    <source>
        <dbReference type="ARBA" id="ARBA00023242"/>
    </source>
</evidence>
<sequence length="1690" mass="191624">METNNHFASTGQPPLSSASGLKQLPQLVEPVYTNNSLVIFPQQVKGLNCDMSVNGLISPSIPSNPHGTFASDASNTSHPAASNFDYLWKFPKSPVLKDCNGPSLPKVNGSASPLSNGPICKGSSQETWESSASSPQASLNINGQDLCNFSNGNVKVAAAANGTHCYPTESQPASSPVYGSQTPSPLSQCQDEQQEMETETSENEEKDMLEPPDVQSDQTSSEDGGLEMEVDPEPISLNVPSLSPSDVSSSNDPSQLPTKLDDSQDPSTYSPETFENELVQELPVEQSRSLLCFFEEQDKDEQTNQSLKSETLDLECPSYPDTAINPSMTDEDQSPDLANAKSPLCDLGECVMQDTLEIAKHPKRKRNKKPVLTMESVSSVEMYAENATPEPSVIADPTEEELEPGEVRATRSPGICFPWPRILQMLGIARWRREVRIRKGSHRWQGETWYYAPCGKRMKQFPEIIKYLSKNTDRNVRREHFSFSPRMPVGDFYEERHTQEGIQWILLKSEEIPSRILAITGKRGRPRNLEKAKAKENKVKRGRGRPPKVKMIDLLNKADAKMLKKLENQDILSDVEKVQLSKLRKKMRRKLREKKEKEKEEREKEQKAKEAEQIAQKKAKEAEQIAEKKRARRRPKEKAAPLVHKPDRKQLAQQRRLEERKRQQFMLEELKKPIEDMCLPDHQPLPDFPRVPGIVLPSCAFSDCLMTMEFLHTYGKVFGLHEAKDIPSLYTLQEGLFNVGDSQGEMQDLLIKLLRAALLDPGLPSYCQSLKILGEKVSEISLTRENVSEVLRIFLEAYGGDIDLCESLRTHPFQAHPPHIKAAVIAFIINELNGSARIISEIDKTLENMSHYRKNKWIIEGKLRRLKFALGKKTGTQESQVSNPEENRRRRSARTAEENYDLPEDKGGLLNASADEGEDFSSNASSVEIERQIEKLTKRQMFLRKKILGCSQRLRCATLGQDRYRRFYWMLPHIGGIFVEGYSESPGQTLDPPQTDLPELACLKIEVVEGTADKNYFSFSRTRGRPKKSLDDSELSKFCQCTGSQEVPINGLLPASTLISERPQDMSQATVLSWLSQCQNAIMNSTVLTPENSPPRSDTASAFEIGPCPGATDTDEKENKLYNLLPRTHCTDSSQKNNSQTNQLLSPSSPAAATPPVQAGGLIEQQPAGVGTPLPSVSAICHICNKPLRNNAGSSAQERRRGRPSRELFSEIEQKYYNQLIQRPIPEDKKQAWWWIKDPAMLEALIKSLHPRGIREKSLHKHLTKHLGHLKEMCARTSSDAFFEFKPAEGHPVSQETLEKWSVEQWSFQVDLSLLQWVESLEQRVLTSDLQIRGWSPPSIDSSRGDLKYFEHKVDVSDDILAKVNREEVHLHRDPNNPLDLAVLRLLDMEQNIERRYLKEPLWILSEVQHEMIVTTDTETMTTTENQYSITSRLRLWRQTVERCRSSAQMCLCLQQLEKSLAWERSVSIVTCIYCRKGDNDDCLLLCDSCDRGCHTYCHRPRMTEIPEGDWFCPNCVAQQSESEYLKPSGSSRRIKKTVQRYQDNSPIKQSRRREQPATPQSPAESSLVKKRRIGTRSQSPDLTFCEIILMEMESHDDAWPFLEPVNPRLVPGYRKIIKNPMDFSTMRNKLLNGKYSSCEEFAEDAELVFSNCQLFNEDDSEVGKAGLVLKKFYESRWEEFNQERENNAL</sequence>
<dbReference type="InterPro" id="IPR036427">
    <property type="entry name" value="Bromodomain-like_sf"/>
</dbReference>
<feature type="compositionally biased region" description="Low complexity" evidence="14">
    <location>
        <begin position="1146"/>
        <end position="1156"/>
    </location>
</feature>
<keyword evidence="10" id="KW-0804">Transcription</keyword>
<feature type="compositionally biased region" description="Basic and acidic residues" evidence="14">
    <location>
        <begin position="644"/>
        <end position="656"/>
    </location>
</feature>
<dbReference type="InterPro" id="IPR001487">
    <property type="entry name" value="Bromodomain"/>
</dbReference>
<evidence type="ECO:0000256" key="3">
    <source>
        <dbReference type="ARBA" id="ARBA00022723"/>
    </source>
</evidence>
<evidence type="ECO:0000256" key="6">
    <source>
        <dbReference type="ARBA" id="ARBA00023015"/>
    </source>
</evidence>
<comment type="caution">
    <text evidence="19">The sequence shown here is derived from an EMBL/GenBank/DDBJ whole genome shotgun (WGS) entry which is preliminary data.</text>
</comment>
<dbReference type="InterPro" id="IPR016177">
    <property type="entry name" value="DNA-bd_dom_sf"/>
</dbReference>
<dbReference type="Pfam" id="PF02791">
    <property type="entry name" value="DDT"/>
    <property type="match status" value="1"/>
</dbReference>
<evidence type="ECO:0000256" key="9">
    <source>
        <dbReference type="ARBA" id="ARBA00023125"/>
    </source>
</evidence>
<evidence type="ECO:0000256" key="8">
    <source>
        <dbReference type="ARBA" id="ARBA00023117"/>
    </source>
</evidence>
<dbReference type="InterPro" id="IPR019787">
    <property type="entry name" value="Znf_PHD-finger"/>
</dbReference>
<evidence type="ECO:0000256" key="14">
    <source>
        <dbReference type="SAM" id="MobiDB-lite"/>
    </source>
</evidence>
<dbReference type="Gene3D" id="3.30.890.10">
    <property type="entry name" value="Methyl-cpg-binding Protein 2, Chain A"/>
    <property type="match status" value="1"/>
</dbReference>
<feature type="domain" description="DDT" evidence="17">
    <location>
        <begin position="698"/>
        <end position="763"/>
    </location>
</feature>
<evidence type="ECO:0008006" key="21">
    <source>
        <dbReference type="Google" id="ProtNLM"/>
    </source>
</evidence>
<dbReference type="InterPro" id="IPR028941">
    <property type="entry name" value="WHIM2_dom"/>
</dbReference>
<dbReference type="Gene3D" id="1.20.920.10">
    <property type="entry name" value="Bromodomain-like"/>
    <property type="match status" value="1"/>
</dbReference>
<feature type="region of interest" description="Disordered" evidence="14">
    <location>
        <begin position="1128"/>
        <end position="1157"/>
    </location>
</feature>
<dbReference type="InterPro" id="IPR018359">
    <property type="entry name" value="Bromodomain_CS"/>
</dbReference>
<dbReference type="InterPro" id="IPR001739">
    <property type="entry name" value="Methyl_CpG_DNA-bd"/>
</dbReference>
<evidence type="ECO:0000259" key="16">
    <source>
        <dbReference type="PROSITE" id="PS50016"/>
    </source>
</evidence>
<evidence type="ECO:0000313" key="20">
    <source>
        <dbReference type="Proteomes" id="UP001181693"/>
    </source>
</evidence>
<dbReference type="EMBL" id="DYDO01000001">
    <property type="protein sequence ID" value="DBA32883.1"/>
    <property type="molecule type" value="Genomic_DNA"/>
</dbReference>
<keyword evidence="8 12" id="KW-0103">Bromodomain</keyword>
<dbReference type="GO" id="GO:0033553">
    <property type="term" value="C:rDNA heterochromatin"/>
    <property type="evidence" value="ECO:0007669"/>
    <property type="project" value="TreeGrafter"/>
</dbReference>
<feature type="compositionally biased region" description="Basic and acidic residues" evidence="14">
    <location>
        <begin position="593"/>
        <end position="612"/>
    </location>
</feature>
<dbReference type="PANTHER" id="PTHR45915:SF5">
    <property type="entry name" value="BROMODOMAIN ADJACENT TO ZINC FINGER DOMAIN PROTEIN 2A"/>
    <property type="match status" value="1"/>
</dbReference>
<name>A0AAV3B3Z4_PYXAD</name>
<dbReference type="InterPro" id="IPR018501">
    <property type="entry name" value="DDT_dom"/>
</dbReference>
<evidence type="ECO:0000259" key="17">
    <source>
        <dbReference type="PROSITE" id="PS50827"/>
    </source>
</evidence>
<feature type="region of interest" description="Disordered" evidence="14">
    <location>
        <begin position="1527"/>
        <end position="1575"/>
    </location>
</feature>
<dbReference type="CDD" id="cd15629">
    <property type="entry name" value="PHD_BAZ2A"/>
    <property type="match status" value="1"/>
</dbReference>
<dbReference type="PANTHER" id="PTHR45915">
    <property type="entry name" value="TRANSCRIPTION INTERMEDIARY FACTOR"/>
    <property type="match status" value="1"/>
</dbReference>
<dbReference type="InterPro" id="IPR011011">
    <property type="entry name" value="Znf_FYVE_PHD"/>
</dbReference>
<dbReference type="FunFam" id="3.30.890.10:FF:000002">
    <property type="entry name" value="Bromodomain adjacent to zinc finger domain protein 2B"/>
    <property type="match status" value="1"/>
</dbReference>
<feature type="region of interest" description="Disordered" evidence="14">
    <location>
        <begin position="110"/>
        <end position="136"/>
    </location>
</feature>
<dbReference type="InterPro" id="IPR028940">
    <property type="entry name" value="PHD_BAZ2A"/>
</dbReference>
<dbReference type="SUPFAM" id="SSF47370">
    <property type="entry name" value="Bromodomain"/>
    <property type="match status" value="1"/>
</dbReference>
<evidence type="ECO:0000256" key="4">
    <source>
        <dbReference type="ARBA" id="ARBA00022771"/>
    </source>
</evidence>
<dbReference type="Proteomes" id="UP001181693">
    <property type="component" value="Unassembled WGS sequence"/>
</dbReference>
<evidence type="ECO:0000259" key="15">
    <source>
        <dbReference type="PROSITE" id="PS50014"/>
    </source>
</evidence>
<evidence type="ECO:0000256" key="2">
    <source>
        <dbReference type="ARBA" id="ARBA00007444"/>
    </source>
</evidence>
<feature type="region of interest" description="Disordered" evidence="14">
    <location>
        <begin position="874"/>
        <end position="908"/>
    </location>
</feature>
<feature type="domain" description="PHD-type" evidence="16">
    <location>
        <begin position="1469"/>
        <end position="1519"/>
    </location>
</feature>
<evidence type="ECO:0000256" key="7">
    <source>
        <dbReference type="ARBA" id="ARBA00023054"/>
    </source>
</evidence>
<reference evidence="19" key="1">
    <citation type="thesis" date="2020" institute="ProQuest LLC" country="789 East Eisenhower Parkway, Ann Arbor, MI, USA">
        <title>Comparative Genomics and Chromosome Evolution.</title>
        <authorList>
            <person name="Mudd A.B."/>
        </authorList>
    </citation>
    <scope>NUCLEOTIDE SEQUENCE</scope>
    <source>
        <strain evidence="19">1538</strain>
        <tissue evidence="19">Blood</tissue>
    </source>
</reference>
<feature type="domain" description="Bromo" evidence="15">
    <location>
        <begin position="1594"/>
        <end position="1664"/>
    </location>
</feature>
<feature type="compositionally biased region" description="Polar residues" evidence="14">
    <location>
        <begin position="1087"/>
        <end position="1100"/>
    </location>
</feature>
<evidence type="ECO:0000256" key="12">
    <source>
        <dbReference type="PROSITE-ProRule" id="PRU00035"/>
    </source>
</evidence>
<feature type="compositionally biased region" description="Basic and acidic residues" evidence="14">
    <location>
        <begin position="618"/>
        <end position="628"/>
    </location>
</feature>
<dbReference type="Pfam" id="PF00628">
    <property type="entry name" value="PHD"/>
    <property type="match status" value="1"/>
</dbReference>
<dbReference type="GO" id="GO:0003677">
    <property type="term" value="F:DNA binding"/>
    <property type="evidence" value="ECO:0007669"/>
    <property type="project" value="UniProtKB-KW"/>
</dbReference>
<dbReference type="PROSITE" id="PS50827">
    <property type="entry name" value="DDT"/>
    <property type="match status" value="1"/>
</dbReference>
<dbReference type="GO" id="GO:0008270">
    <property type="term" value="F:zinc ion binding"/>
    <property type="evidence" value="ECO:0007669"/>
    <property type="project" value="UniProtKB-KW"/>
</dbReference>
<dbReference type="Pfam" id="PF15613">
    <property type="entry name" value="WSD"/>
    <property type="match status" value="1"/>
</dbReference>
<feature type="compositionally biased region" description="Acidic residues" evidence="14">
    <location>
        <begin position="192"/>
        <end position="207"/>
    </location>
</feature>
<keyword evidence="5" id="KW-0862">Zinc</keyword>
<keyword evidence="3" id="KW-0479">Metal-binding</keyword>
<dbReference type="GO" id="GO:0005634">
    <property type="term" value="C:nucleus"/>
    <property type="evidence" value="ECO:0007669"/>
    <property type="project" value="UniProtKB-SubCell"/>
</dbReference>
<feature type="compositionally biased region" description="Polar residues" evidence="14">
    <location>
        <begin position="168"/>
        <end position="187"/>
    </location>
</feature>
<dbReference type="InterPro" id="IPR013083">
    <property type="entry name" value="Znf_RING/FYVE/PHD"/>
</dbReference>
<dbReference type="PROSITE" id="PS50016">
    <property type="entry name" value="ZF_PHD_2"/>
    <property type="match status" value="1"/>
</dbReference>
<dbReference type="CDD" id="cd05503">
    <property type="entry name" value="Bromo_BAZ2A_B_like"/>
    <property type="match status" value="1"/>
</dbReference>
<dbReference type="SMART" id="SM00249">
    <property type="entry name" value="PHD"/>
    <property type="match status" value="1"/>
</dbReference>
<feature type="region of interest" description="Disordered" evidence="14">
    <location>
        <begin position="1087"/>
        <end position="1116"/>
    </location>
</feature>
<feature type="compositionally biased region" description="Polar residues" evidence="14">
    <location>
        <begin position="1131"/>
        <end position="1145"/>
    </location>
</feature>
<dbReference type="SMART" id="SM00384">
    <property type="entry name" value="AT_hook"/>
    <property type="match status" value="4"/>
</dbReference>
<dbReference type="InterPro" id="IPR017956">
    <property type="entry name" value="AT_hook_DNA-bd_motif"/>
</dbReference>
<keyword evidence="4 13" id="KW-0863">Zinc-finger</keyword>
<comment type="similarity">
    <text evidence="2">Belongs to the WAL family.</text>
</comment>
<keyword evidence="11" id="KW-0539">Nucleus</keyword>
<evidence type="ECO:0000256" key="13">
    <source>
        <dbReference type="PROSITE-ProRule" id="PRU00146"/>
    </source>
</evidence>
<feature type="region of interest" description="Disordered" evidence="14">
    <location>
        <begin position="586"/>
        <end position="656"/>
    </location>
</feature>
<proteinExistence type="inferred from homology"/>
<dbReference type="Pfam" id="PF00439">
    <property type="entry name" value="Bromodomain"/>
    <property type="match status" value="1"/>
</dbReference>
<dbReference type="SMART" id="SM00391">
    <property type="entry name" value="MBD"/>
    <property type="match status" value="1"/>
</dbReference>
<dbReference type="SUPFAM" id="SSF54171">
    <property type="entry name" value="DNA-binding domain"/>
    <property type="match status" value="1"/>
</dbReference>
<dbReference type="SMART" id="SM00571">
    <property type="entry name" value="DDT"/>
    <property type="match status" value="1"/>
</dbReference>
<organism evidence="19 20">
    <name type="scientific">Pyxicephalus adspersus</name>
    <name type="common">African bullfrog</name>
    <dbReference type="NCBI Taxonomy" id="30357"/>
    <lineage>
        <taxon>Eukaryota</taxon>
        <taxon>Metazoa</taxon>
        <taxon>Chordata</taxon>
        <taxon>Craniata</taxon>
        <taxon>Vertebrata</taxon>
        <taxon>Euteleostomi</taxon>
        <taxon>Amphibia</taxon>
        <taxon>Batrachia</taxon>
        <taxon>Anura</taxon>
        <taxon>Neobatrachia</taxon>
        <taxon>Ranoidea</taxon>
        <taxon>Pyxicephalidae</taxon>
        <taxon>Pyxicephalinae</taxon>
        <taxon>Pyxicephalus</taxon>
    </lineage>
</organism>
<gene>
    <name evidence="19" type="ORF">GDO54_000636</name>
</gene>
<dbReference type="SUPFAM" id="SSF57903">
    <property type="entry name" value="FYVE/PHD zinc finger"/>
    <property type="match status" value="1"/>
</dbReference>
<keyword evidence="7" id="KW-0175">Coiled coil</keyword>
<dbReference type="PROSITE" id="PS00633">
    <property type="entry name" value="BROMODOMAIN_1"/>
    <property type="match status" value="1"/>
</dbReference>